<keyword evidence="4" id="KW-1185">Reference proteome</keyword>
<comment type="caution">
    <text evidence="3">The sequence shown here is derived from an EMBL/GenBank/DDBJ whole genome shotgun (WGS) entry which is preliminary data.</text>
</comment>
<dbReference type="Gene3D" id="2.40.70.10">
    <property type="entry name" value="Acid Proteases"/>
    <property type="match status" value="2"/>
</dbReference>
<evidence type="ECO:0000256" key="1">
    <source>
        <dbReference type="SAM" id="SignalP"/>
    </source>
</evidence>
<proteinExistence type="predicted"/>
<dbReference type="Pfam" id="PF17820">
    <property type="entry name" value="PDZ_6"/>
    <property type="match status" value="1"/>
</dbReference>
<evidence type="ECO:0000313" key="4">
    <source>
        <dbReference type="Proteomes" id="UP001598138"/>
    </source>
</evidence>
<dbReference type="RefSeq" id="WP_377983610.1">
    <property type="nucleotide sequence ID" value="NZ_JBBKXZ010000003.1"/>
</dbReference>
<evidence type="ECO:0000259" key="2">
    <source>
        <dbReference type="PROSITE" id="PS50106"/>
    </source>
</evidence>
<dbReference type="InterPro" id="IPR021109">
    <property type="entry name" value="Peptidase_aspartic_dom_sf"/>
</dbReference>
<evidence type="ECO:0000313" key="3">
    <source>
        <dbReference type="EMBL" id="MFD3394733.1"/>
    </source>
</evidence>
<reference evidence="3 4" key="1">
    <citation type="submission" date="2024-03" db="EMBL/GenBank/DDBJ databases">
        <title>Aquirufa genome sequencing.</title>
        <authorList>
            <person name="Pitt A."/>
            <person name="Hahn M.W."/>
        </authorList>
    </citation>
    <scope>NUCLEOTIDE SEQUENCE [LARGE SCALE GENOMIC DNA]</scope>
    <source>
        <strain evidence="3 4">OSTEICH-129V</strain>
    </source>
</reference>
<dbReference type="EMBL" id="JBBKXZ010000003">
    <property type="protein sequence ID" value="MFD3394733.1"/>
    <property type="molecule type" value="Genomic_DNA"/>
</dbReference>
<keyword evidence="3" id="KW-0378">Hydrolase</keyword>
<dbReference type="InterPro" id="IPR036034">
    <property type="entry name" value="PDZ_sf"/>
</dbReference>
<dbReference type="SMART" id="SM00228">
    <property type="entry name" value="PDZ"/>
    <property type="match status" value="1"/>
</dbReference>
<dbReference type="PROSITE" id="PS50106">
    <property type="entry name" value="PDZ"/>
    <property type="match status" value="1"/>
</dbReference>
<protein>
    <submittedName>
        <fullName evidence="3">Aspartyl protease family protein</fullName>
    </submittedName>
</protein>
<dbReference type="GO" id="GO:0008233">
    <property type="term" value="F:peptidase activity"/>
    <property type="evidence" value="ECO:0007669"/>
    <property type="project" value="UniProtKB-KW"/>
</dbReference>
<dbReference type="Proteomes" id="UP001598138">
    <property type="component" value="Unassembled WGS sequence"/>
</dbReference>
<accession>A0ABW6DFM0</accession>
<dbReference type="GO" id="GO:0006508">
    <property type="term" value="P:proteolysis"/>
    <property type="evidence" value="ECO:0007669"/>
    <property type="project" value="UniProtKB-KW"/>
</dbReference>
<dbReference type="SUPFAM" id="SSF50156">
    <property type="entry name" value="PDZ domain-like"/>
    <property type="match status" value="1"/>
</dbReference>
<organism evidence="3 4">
    <name type="scientific">Aquirufa avitistagni</name>
    <dbReference type="NCBI Taxonomy" id="3104728"/>
    <lineage>
        <taxon>Bacteria</taxon>
        <taxon>Pseudomonadati</taxon>
        <taxon>Bacteroidota</taxon>
        <taxon>Cytophagia</taxon>
        <taxon>Cytophagales</taxon>
        <taxon>Flectobacillaceae</taxon>
        <taxon>Aquirufa</taxon>
    </lineage>
</organism>
<feature type="domain" description="PDZ" evidence="2">
    <location>
        <begin position="326"/>
        <end position="399"/>
    </location>
</feature>
<keyword evidence="3" id="KW-0645">Protease</keyword>
<dbReference type="Gene3D" id="2.30.42.10">
    <property type="match status" value="1"/>
</dbReference>
<dbReference type="InterPro" id="IPR041489">
    <property type="entry name" value="PDZ_6"/>
</dbReference>
<keyword evidence="1" id="KW-0732">Signal</keyword>
<gene>
    <name evidence="3" type="ORF">U0R10_08870</name>
</gene>
<sequence length="413" mass="46488">MRTFLCWCFLCVTLGAFSQAPTSAGESFIGFHWNSGRKSVEIPFELHANLVVIPLRINHSDTLRFLVDSGLGATLLTDTTVVTKLGLTSIRTVELNGLGIHKSLKAHVVIDTKLQVGPAYALHQNLIYVNDDLLNLSSSIGTKIHGIIGYELFANVVVTIDYAHSRLILTQPSRYRYKRRKGLRLPIDLTDNKPYLHQAGLTGLKGKLPNRLLMDTGAGHVLLVEASASDSTQFQLSKQRFNLGKGLNGPIIGRLGRVPALEIGPWSWSQVPATFPDSTARKSADPWQASLGGEFFRRFTLTFHYLDQYVVIKPIGRLWKKDFEYGMSGLGLRAIGPDFRKFVVETIHPDSPADVAGMLPGDEIWMINNKRVDQFRLGDIYRMLKKKEGSAIELMIRREREFRLIRFRLRKLF</sequence>
<feature type="signal peptide" evidence="1">
    <location>
        <begin position="1"/>
        <end position="24"/>
    </location>
</feature>
<dbReference type="InterPro" id="IPR001478">
    <property type="entry name" value="PDZ"/>
</dbReference>
<dbReference type="Pfam" id="PF13650">
    <property type="entry name" value="Asp_protease_2"/>
    <property type="match status" value="2"/>
</dbReference>
<feature type="chain" id="PRO_5046441161" evidence="1">
    <location>
        <begin position="25"/>
        <end position="413"/>
    </location>
</feature>
<name>A0ABW6DFM0_9BACT</name>